<feature type="transmembrane region" description="Helical" evidence="11">
    <location>
        <begin position="21"/>
        <end position="43"/>
    </location>
</feature>
<keyword evidence="6 11" id="KW-0812">Transmembrane</keyword>
<feature type="transmembrane region" description="Helical" evidence="11">
    <location>
        <begin position="93"/>
        <end position="114"/>
    </location>
</feature>
<dbReference type="Proteomes" id="UP000799440">
    <property type="component" value="Unassembled WGS sequence"/>
</dbReference>
<dbReference type="SUPFAM" id="SSF144091">
    <property type="entry name" value="Rhomboid-like"/>
    <property type="match status" value="1"/>
</dbReference>
<protein>
    <recommendedName>
        <fullName evidence="4">rhomboid protease</fullName>
        <ecNumber evidence="4">3.4.21.105</ecNumber>
    </recommendedName>
</protein>
<comment type="similarity">
    <text evidence="3">Belongs to the peptidase S54 family.</text>
</comment>
<evidence type="ECO:0000256" key="9">
    <source>
        <dbReference type="ARBA" id="ARBA00023136"/>
    </source>
</evidence>
<name>A0A6A6VNM5_9PLEO</name>
<evidence type="ECO:0000256" key="7">
    <source>
        <dbReference type="ARBA" id="ARBA00022801"/>
    </source>
</evidence>
<evidence type="ECO:0000256" key="4">
    <source>
        <dbReference type="ARBA" id="ARBA00013039"/>
    </source>
</evidence>
<keyword evidence="9 11" id="KW-0472">Membrane</keyword>
<evidence type="ECO:0000256" key="8">
    <source>
        <dbReference type="ARBA" id="ARBA00022989"/>
    </source>
</evidence>
<gene>
    <name evidence="13" type="ORF">M011DRAFT_463676</name>
</gene>
<comment type="subcellular location">
    <subcellularLocation>
        <location evidence="2">Membrane</location>
        <topology evidence="2">Multi-pass membrane protein</topology>
    </subcellularLocation>
</comment>
<comment type="catalytic activity">
    <reaction evidence="1">
        <text>Cleaves type-1 transmembrane domains using a catalytic dyad composed of serine and histidine that are contributed by different transmembrane domains.</text>
        <dbReference type="EC" id="3.4.21.105"/>
    </reaction>
</comment>
<dbReference type="GO" id="GO:0004252">
    <property type="term" value="F:serine-type endopeptidase activity"/>
    <property type="evidence" value="ECO:0007669"/>
    <property type="project" value="InterPro"/>
</dbReference>
<evidence type="ECO:0000256" key="11">
    <source>
        <dbReference type="SAM" id="Phobius"/>
    </source>
</evidence>
<keyword evidence="5" id="KW-0645">Protease</keyword>
<feature type="transmembrane region" description="Helical" evidence="11">
    <location>
        <begin position="183"/>
        <end position="204"/>
    </location>
</feature>
<dbReference type="EC" id="3.4.21.105" evidence="4"/>
<sequence>MSSFPQLNPLRLRSYVLRLPIFTRCALLIMVALWAATIPLPWLRDATSLDPDKVNLSSLHRLNTFPIMHLNFIHMIFNVVAFAPLLERFESEFGTLVCLALFTGPFGLLPGLGYLLLEKVILRGNNAVMGASVWVFMLLASEALKAHKANPNFNIGPKRIPTWTTPLILVAITSMLVPNVSLIGHLCGAGVGYLWGSGYIKFIVPPEKVLRFFESKLNLLGRVPHYVSVDQKTYGRYGVLPSSSGTGSPLPKPNPDAGIRLGP</sequence>
<evidence type="ECO:0000313" key="13">
    <source>
        <dbReference type="EMBL" id="KAF2752218.1"/>
    </source>
</evidence>
<evidence type="ECO:0000256" key="5">
    <source>
        <dbReference type="ARBA" id="ARBA00022670"/>
    </source>
</evidence>
<evidence type="ECO:0000256" key="1">
    <source>
        <dbReference type="ARBA" id="ARBA00000156"/>
    </source>
</evidence>
<evidence type="ECO:0000256" key="6">
    <source>
        <dbReference type="ARBA" id="ARBA00022692"/>
    </source>
</evidence>
<keyword evidence="14" id="KW-1185">Reference proteome</keyword>
<reference evidence="13" key="1">
    <citation type="journal article" date="2020" name="Stud. Mycol.">
        <title>101 Dothideomycetes genomes: a test case for predicting lifestyles and emergence of pathogens.</title>
        <authorList>
            <person name="Haridas S."/>
            <person name="Albert R."/>
            <person name="Binder M."/>
            <person name="Bloem J."/>
            <person name="Labutti K."/>
            <person name="Salamov A."/>
            <person name="Andreopoulos B."/>
            <person name="Baker S."/>
            <person name="Barry K."/>
            <person name="Bills G."/>
            <person name="Bluhm B."/>
            <person name="Cannon C."/>
            <person name="Castanera R."/>
            <person name="Culley D."/>
            <person name="Daum C."/>
            <person name="Ezra D."/>
            <person name="Gonzalez J."/>
            <person name="Henrissat B."/>
            <person name="Kuo A."/>
            <person name="Liang C."/>
            <person name="Lipzen A."/>
            <person name="Lutzoni F."/>
            <person name="Magnuson J."/>
            <person name="Mondo S."/>
            <person name="Nolan M."/>
            <person name="Ohm R."/>
            <person name="Pangilinan J."/>
            <person name="Park H.-J."/>
            <person name="Ramirez L."/>
            <person name="Alfaro M."/>
            <person name="Sun H."/>
            <person name="Tritt A."/>
            <person name="Yoshinaga Y."/>
            <person name="Zwiers L.-H."/>
            <person name="Turgeon B."/>
            <person name="Goodwin S."/>
            <person name="Spatafora J."/>
            <person name="Crous P."/>
            <person name="Grigoriev I."/>
        </authorList>
    </citation>
    <scope>NUCLEOTIDE SEQUENCE</scope>
    <source>
        <strain evidence="13">CBS 119925</strain>
    </source>
</reference>
<dbReference type="GO" id="GO:0016020">
    <property type="term" value="C:membrane"/>
    <property type="evidence" value="ECO:0007669"/>
    <property type="project" value="UniProtKB-SubCell"/>
</dbReference>
<dbReference type="EMBL" id="MU006561">
    <property type="protein sequence ID" value="KAF2752218.1"/>
    <property type="molecule type" value="Genomic_DNA"/>
</dbReference>
<evidence type="ECO:0000313" key="14">
    <source>
        <dbReference type="Proteomes" id="UP000799440"/>
    </source>
</evidence>
<dbReference type="AlphaFoldDB" id="A0A6A6VNM5"/>
<dbReference type="Gene3D" id="1.20.1540.10">
    <property type="entry name" value="Rhomboid-like"/>
    <property type="match status" value="1"/>
</dbReference>
<evidence type="ECO:0000256" key="3">
    <source>
        <dbReference type="ARBA" id="ARBA00009045"/>
    </source>
</evidence>
<accession>A0A6A6VNM5</accession>
<dbReference type="InterPro" id="IPR022764">
    <property type="entry name" value="Peptidase_S54_rhomboid_dom"/>
</dbReference>
<evidence type="ECO:0000256" key="2">
    <source>
        <dbReference type="ARBA" id="ARBA00004141"/>
    </source>
</evidence>
<feature type="transmembrane region" description="Helical" evidence="11">
    <location>
        <begin position="160"/>
        <end position="177"/>
    </location>
</feature>
<evidence type="ECO:0000256" key="10">
    <source>
        <dbReference type="SAM" id="MobiDB-lite"/>
    </source>
</evidence>
<keyword evidence="8 11" id="KW-1133">Transmembrane helix</keyword>
<dbReference type="GO" id="GO:0006508">
    <property type="term" value="P:proteolysis"/>
    <property type="evidence" value="ECO:0007669"/>
    <property type="project" value="UniProtKB-KW"/>
</dbReference>
<evidence type="ECO:0000259" key="12">
    <source>
        <dbReference type="Pfam" id="PF01694"/>
    </source>
</evidence>
<dbReference type="PANTHER" id="PTHR43066:SF1">
    <property type="entry name" value="RHOMBOID PROTEIN 2"/>
    <property type="match status" value="1"/>
</dbReference>
<dbReference type="Pfam" id="PF01694">
    <property type="entry name" value="Rhomboid"/>
    <property type="match status" value="1"/>
</dbReference>
<dbReference type="InterPro" id="IPR035952">
    <property type="entry name" value="Rhomboid-like_sf"/>
</dbReference>
<feature type="transmembrane region" description="Helical" evidence="11">
    <location>
        <begin position="63"/>
        <end position="86"/>
    </location>
</feature>
<dbReference type="PANTHER" id="PTHR43066">
    <property type="entry name" value="RHOMBOID-RELATED PROTEIN"/>
    <property type="match status" value="1"/>
</dbReference>
<feature type="domain" description="Peptidase S54 rhomboid" evidence="12">
    <location>
        <begin position="58"/>
        <end position="199"/>
    </location>
</feature>
<feature type="region of interest" description="Disordered" evidence="10">
    <location>
        <begin position="241"/>
        <end position="263"/>
    </location>
</feature>
<feature type="transmembrane region" description="Helical" evidence="11">
    <location>
        <begin position="120"/>
        <end position="139"/>
    </location>
</feature>
<keyword evidence="7" id="KW-0378">Hydrolase</keyword>
<proteinExistence type="inferred from homology"/>
<dbReference type="OrthoDB" id="10257275at2759"/>
<organism evidence="13 14">
    <name type="scientific">Sporormia fimetaria CBS 119925</name>
    <dbReference type="NCBI Taxonomy" id="1340428"/>
    <lineage>
        <taxon>Eukaryota</taxon>
        <taxon>Fungi</taxon>
        <taxon>Dikarya</taxon>
        <taxon>Ascomycota</taxon>
        <taxon>Pezizomycotina</taxon>
        <taxon>Dothideomycetes</taxon>
        <taxon>Pleosporomycetidae</taxon>
        <taxon>Pleosporales</taxon>
        <taxon>Sporormiaceae</taxon>
        <taxon>Sporormia</taxon>
    </lineage>
</organism>